<feature type="transmembrane region" description="Helical" evidence="4">
    <location>
        <begin position="249"/>
        <end position="267"/>
    </location>
</feature>
<feature type="transmembrane region" description="Helical" evidence="4">
    <location>
        <begin position="375"/>
        <end position="400"/>
    </location>
</feature>
<accession>A0A0L8FZU7</accession>
<feature type="transmembrane region" description="Helical" evidence="4">
    <location>
        <begin position="20"/>
        <end position="39"/>
    </location>
</feature>
<gene>
    <name evidence="5" type="ORF">OCBIM_22003451mg</name>
</gene>
<dbReference type="InterPro" id="IPR011701">
    <property type="entry name" value="MFS"/>
</dbReference>
<dbReference type="Gene3D" id="1.20.1250.20">
    <property type="entry name" value="MFS general substrate transporter like domains"/>
    <property type="match status" value="1"/>
</dbReference>
<sequence length="441" mass="49564">MCSLYSSNLLMESTESMKYFQLVWLCWAFCLNGFNNGIIGPSLPDLAENIHRHVNEINVILPTTSAGNFIGILISSACLKFKSMYLFITVSLLLGAIATFFIPLAGNLTNTLILFFLQGLSKGLVDAYCYALCLCLFPSNHNWQMLSLPVASAFSGLTIAFIVRAFQSHSIIYSNANITSITECTKDTCYTTPNRISYPYMIVSLILVPPILAFFYYFIEELLKKVKRVDYTVILDLPSVRSVNLKGKLAFIILIFLFHIPVYGSIITYSHLLTLYGISSPLFQSKSVMATITALFWGSVLLGRITNVFLSRYISMQVLLTLNFVGLVIFTTTLFLFKFEIAYIWVGSSGYGFFQSSFLPSVMTWAGSFLELDVIILYTSLMANGVGEIVIPYTAVLMFQHISHKVLMILIFSLSLIELGLFLAICYLKRIHNKKNNHIIF</sequence>
<feature type="transmembrane region" description="Helical" evidence="4">
    <location>
        <begin position="146"/>
        <end position="166"/>
    </location>
</feature>
<dbReference type="OMA" id="SAWANHY"/>
<reference evidence="5" key="1">
    <citation type="submission" date="2015-07" db="EMBL/GenBank/DDBJ databases">
        <title>MeaNS - Measles Nucleotide Surveillance Program.</title>
        <authorList>
            <person name="Tran T."/>
            <person name="Druce J."/>
        </authorList>
    </citation>
    <scope>NUCLEOTIDE SEQUENCE</scope>
    <source>
        <strain evidence="5">UCB-OBI-ISO-001</strain>
        <tissue evidence="5">Gonad</tissue>
    </source>
</reference>
<dbReference type="OrthoDB" id="546893at2759"/>
<evidence type="ECO:0000256" key="4">
    <source>
        <dbReference type="SAM" id="Phobius"/>
    </source>
</evidence>
<feature type="transmembrane region" description="Helical" evidence="4">
    <location>
        <begin position="343"/>
        <end position="363"/>
    </location>
</feature>
<proteinExistence type="predicted"/>
<organism evidence="5">
    <name type="scientific">Octopus bimaculoides</name>
    <name type="common">California two-spotted octopus</name>
    <dbReference type="NCBI Taxonomy" id="37653"/>
    <lineage>
        <taxon>Eukaryota</taxon>
        <taxon>Metazoa</taxon>
        <taxon>Spiralia</taxon>
        <taxon>Lophotrochozoa</taxon>
        <taxon>Mollusca</taxon>
        <taxon>Cephalopoda</taxon>
        <taxon>Coleoidea</taxon>
        <taxon>Octopodiformes</taxon>
        <taxon>Octopoda</taxon>
        <taxon>Incirrata</taxon>
        <taxon>Octopodidae</taxon>
        <taxon>Octopus</taxon>
    </lineage>
</organism>
<feature type="transmembrane region" description="Helical" evidence="4">
    <location>
        <begin position="59"/>
        <end position="79"/>
    </location>
</feature>
<keyword evidence="1 4" id="KW-0812">Transmembrane</keyword>
<dbReference type="GO" id="GO:0022857">
    <property type="term" value="F:transmembrane transporter activity"/>
    <property type="evidence" value="ECO:0007669"/>
    <property type="project" value="InterPro"/>
</dbReference>
<evidence type="ECO:0000313" key="5">
    <source>
        <dbReference type="EMBL" id="KOF70104.1"/>
    </source>
</evidence>
<feature type="transmembrane region" description="Helical" evidence="4">
    <location>
        <begin position="318"/>
        <end position="337"/>
    </location>
</feature>
<feature type="transmembrane region" description="Helical" evidence="4">
    <location>
        <begin position="200"/>
        <end position="219"/>
    </location>
</feature>
<dbReference type="Pfam" id="PF07690">
    <property type="entry name" value="MFS_1"/>
    <property type="match status" value="1"/>
</dbReference>
<dbReference type="AlphaFoldDB" id="A0A0L8FZU7"/>
<evidence type="ECO:0000256" key="1">
    <source>
        <dbReference type="ARBA" id="ARBA00022692"/>
    </source>
</evidence>
<feature type="transmembrane region" description="Helical" evidence="4">
    <location>
        <begin position="86"/>
        <end position="106"/>
    </location>
</feature>
<dbReference type="InterPro" id="IPR036259">
    <property type="entry name" value="MFS_trans_sf"/>
</dbReference>
<evidence type="ECO:0008006" key="6">
    <source>
        <dbReference type="Google" id="ProtNLM"/>
    </source>
</evidence>
<dbReference type="PANTHER" id="PTHR23121">
    <property type="entry name" value="SODIUM-DEPENDENT GLUCOSE TRANSPORTER 1"/>
    <property type="match status" value="1"/>
</dbReference>
<dbReference type="EMBL" id="KQ425015">
    <property type="protein sequence ID" value="KOF70104.1"/>
    <property type="molecule type" value="Genomic_DNA"/>
</dbReference>
<keyword evidence="2 4" id="KW-1133">Transmembrane helix</keyword>
<evidence type="ECO:0000256" key="2">
    <source>
        <dbReference type="ARBA" id="ARBA00022989"/>
    </source>
</evidence>
<dbReference type="SUPFAM" id="SSF103473">
    <property type="entry name" value="MFS general substrate transporter"/>
    <property type="match status" value="1"/>
</dbReference>
<feature type="transmembrane region" description="Helical" evidence="4">
    <location>
        <begin position="406"/>
        <end position="428"/>
    </location>
</feature>
<feature type="transmembrane region" description="Helical" evidence="4">
    <location>
        <begin position="287"/>
        <end position="306"/>
    </location>
</feature>
<keyword evidence="3 4" id="KW-0472">Membrane</keyword>
<dbReference type="PANTHER" id="PTHR23121:SF9">
    <property type="entry name" value="SODIUM-DEPENDENT GLUCOSE TRANSPORTER 1"/>
    <property type="match status" value="1"/>
</dbReference>
<protein>
    <recommendedName>
        <fullName evidence="6">Major facilitator superfamily (MFS) profile domain-containing protein</fullName>
    </recommendedName>
</protein>
<name>A0A0L8FZU7_OCTBM</name>
<feature type="transmembrane region" description="Helical" evidence="4">
    <location>
        <begin position="112"/>
        <end position="137"/>
    </location>
</feature>
<evidence type="ECO:0000256" key="3">
    <source>
        <dbReference type="ARBA" id="ARBA00023136"/>
    </source>
</evidence>